<comment type="subcellular location">
    <subcellularLocation>
        <location evidence="1">Mitochondrion outer membrane</location>
        <topology evidence="1">Multi-pass membrane protein</topology>
    </subcellularLocation>
</comment>
<dbReference type="PANTHER" id="PTHR12815">
    <property type="entry name" value="SORTING AND ASSEMBLY MACHINERY SAMM50 PROTEIN FAMILY MEMBER"/>
    <property type="match status" value="1"/>
</dbReference>
<dbReference type="GO" id="GO:0033108">
    <property type="term" value="P:mitochondrial respiratory chain complex assembly"/>
    <property type="evidence" value="ECO:0007669"/>
    <property type="project" value="TreeGrafter"/>
</dbReference>
<evidence type="ECO:0000313" key="7">
    <source>
        <dbReference type="EMBL" id="MBY12693.1"/>
    </source>
</evidence>
<dbReference type="Pfam" id="PF01103">
    <property type="entry name" value="Omp85"/>
    <property type="match status" value="1"/>
</dbReference>
<gene>
    <name evidence="7" type="primary">samm50a</name>
    <name evidence="7" type="ORF">g.79252</name>
</gene>
<dbReference type="InterPro" id="IPR000184">
    <property type="entry name" value="Bac_surfAg_D15"/>
</dbReference>
<evidence type="ECO:0000256" key="3">
    <source>
        <dbReference type="ARBA" id="ARBA00022452"/>
    </source>
</evidence>
<dbReference type="GO" id="GO:0045040">
    <property type="term" value="P:protein insertion into mitochondrial outer membrane"/>
    <property type="evidence" value="ECO:0007669"/>
    <property type="project" value="TreeGrafter"/>
</dbReference>
<comment type="similarity">
    <text evidence="2">Belongs to the SAM50/omp85 family.</text>
</comment>
<dbReference type="EMBL" id="GGMR01000074">
    <property type="protein sequence ID" value="MBY12693.1"/>
    <property type="molecule type" value="Transcribed_RNA"/>
</dbReference>
<evidence type="ECO:0000256" key="1">
    <source>
        <dbReference type="ARBA" id="ARBA00004374"/>
    </source>
</evidence>
<feature type="domain" description="Bacterial surface antigen (D15)" evidence="6">
    <location>
        <begin position="137"/>
        <end position="456"/>
    </location>
</feature>
<keyword evidence="4" id="KW-0812">Transmembrane</keyword>
<keyword evidence="3" id="KW-1134">Transmembrane beta strand</keyword>
<protein>
    <submittedName>
        <fullName evidence="7">Sorting and assembly machinery component 50 A</fullName>
    </submittedName>
</protein>
<evidence type="ECO:0000256" key="5">
    <source>
        <dbReference type="ARBA" id="ARBA00023136"/>
    </source>
</evidence>
<reference evidence="7" key="1">
    <citation type="submission" date="2018-04" db="EMBL/GenBank/DDBJ databases">
        <title>Transcriptome of Schizaphis graminum biotype I.</title>
        <authorList>
            <person name="Scully E.D."/>
            <person name="Geib S.M."/>
            <person name="Palmer N.A."/>
            <person name="Koch K."/>
            <person name="Bradshaw J."/>
            <person name="Heng-Moss T."/>
            <person name="Sarath G."/>
        </authorList>
    </citation>
    <scope>NUCLEOTIDE SEQUENCE</scope>
</reference>
<dbReference type="Gene3D" id="3.10.20.310">
    <property type="entry name" value="membrane protein fhac"/>
    <property type="match status" value="1"/>
</dbReference>
<sequence>MGNLFAKPYHEFNINQKLSLQDFKLLENKEARVDQVYMHGYSKTKDFILESSINLMFTSNSFNNIIKNAEIVRKNLMSLNCFENISVNIDVSSGSNSTPNGYKVTFNVQELKFASSILHSVARDNEGFVKLGFKLNNLTGHANHFKIESSLGNSGTQKYDISISKHIPGSISSCTSSHIFKKKSYWNTVHGVFNEWGTLFDLLFLASYKSHFSQNLQYEGVVRDINMLSKNSPFKLREESGLSVKSSIKHITTIDTRDSKVLANEGAFFQMVMEVAGFGGDVKFLRNYFTSQFYSKISKDVVFQGSFGGGFLTDLGTFKKVNMMDRFFLGGPMTLRGFQSRGIGNLNDNVVAGVTSYWISAVHIYVKPLFGMESNRINEAIRLHLFCNAGNISFFGKDTKSNLGKTFKDVRLSAGVGVVARIGNSIRFEFNLCSPIQYSPGDRIVDGFQFGVGANFI</sequence>
<dbReference type="Gene3D" id="2.40.160.50">
    <property type="entry name" value="membrane protein fhac: a member of the omp85/tpsb transporter family"/>
    <property type="match status" value="1"/>
</dbReference>
<dbReference type="InterPro" id="IPR039910">
    <property type="entry name" value="D15-like"/>
</dbReference>
<dbReference type="GO" id="GO:0005741">
    <property type="term" value="C:mitochondrial outer membrane"/>
    <property type="evidence" value="ECO:0007669"/>
    <property type="project" value="UniProtKB-SubCell"/>
</dbReference>
<dbReference type="AlphaFoldDB" id="A0A2S2N675"/>
<name>A0A2S2N675_SCHGA</name>
<evidence type="ECO:0000256" key="2">
    <source>
        <dbReference type="ARBA" id="ARBA00010913"/>
    </source>
</evidence>
<proteinExistence type="inferred from homology"/>
<keyword evidence="5" id="KW-0472">Membrane</keyword>
<evidence type="ECO:0000256" key="4">
    <source>
        <dbReference type="ARBA" id="ARBA00022692"/>
    </source>
</evidence>
<evidence type="ECO:0000259" key="6">
    <source>
        <dbReference type="Pfam" id="PF01103"/>
    </source>
</evidence>
<accession>A0A2S2N675</accession>
<organism evidence="7">
    <name type="scientific">Schizaphis graminum</name>
    <name type="common">Green bug aphid</name>
    <dbReference type="NCBI Taxonomy" id="13262"/>
    <lineage>
        <taxon>Eukaryota</taxon>
        <taxon>Metazoa</taxon>
        <taxon>Ecdysozoa</taxon>
        <taxon>Arthropoda</taxon>
        <taxon>Hexapoda</taxon>
        <taxon>Insecta</taxon>
        <taxon>Pterygota</taxon>
        <taxon>Neoptera</taxon>
        <taxon>Paraneoptera</taxon>
        <taxon>Hemiptera</taxon>
        <taxon>Sternorrhyncha</taxon>
        <taxon>Aphidomorpha</taxon>
        <taxon>Aphidoidea</taxon>
        <taxon>Aphididae</taxon>
        <taxon>Aphidini</taxon>
        <taxon>Schizaphis</taxon>
    </lineage>
</organism>
<dbReference type="PANTHER" id="PTHR12815:SF18">
    <property type="entry name" value="SORTING AND ASSEMBLY MACHINERY COMPONENT 50 HOMOLOG"/>
    <property type="match status" value="1"/>
</dbReference>